<dbReference type="InterPro" id="IPR050194">
    <property type="entry name" value="Glycosyltransferase_grp1"/>
</dbReference>
<dbReference type="SUPFAM" id="SSF53756">
    <property type="entry name" value="UDP-Glycosyltransferase/glycogen phosphorylase"/>
    <property type="match status" value="1"/>
</dbReference>
<feature type="domain" description="Glycosyl transferase family 1" evidence="1">
    <location>
        <begin position="193"/>
        <end position="355"/>
    </location>
</feature>
<dbReference type="AlphaFoldDB" id="A0A7C1JWH1"/>
<evidence type="ECO:0000259" key="1">
    <source>
        <dbReference type="Pfam" id="PF00534"/>
    </source>
</evidence>
<sequence length="379" mass="42326">MRVLLIARYRDATMQRKVDYLAQAQDIELCHILPAHYRDDLLDVRQASAQGRYLQLAVPMVGKASDPHRAFYRTLTFHLRRFRPDILHAEEEPDSLSALQVAWLRRLWAPRARLLLHTWQNLDRPKSAAVQWVMHQTLRAADLIFCANSEAVALLRRYGFNGATPIVPAIGVDTETFHPCPEEHSVRGKGDRQPSYVIGFVGRLVPEKGIDILLRAVAALQSSDLAHPVRLHLVGEGPLRSELQALAMQLAIADRVEFLGPRMPAQIADLLCSFDLVVLPSRTTPVWKEQLGRALLEAMACGVPVIGSDSGAIPEVVGDAGLIVPEGDAAALADAMARLLSSPELRRELRRRGRARVEMHYSQRRLAEQTLAVYRQVLV</sequence>
<dbReference type="InterPro" id="IPR001296">
    <property type="entry name" value="Glyco_trans_1"/>
</dbReference>
<dbReference type="Gene3D" id="3.40.50.2000">
    <property type="entry name" value="Glycogen Phosphorylase B"/>
    <property type="match status" value="2"/>
</dbReference>
<dbReference type="InterPro" id="IPR028098">
    <property type="entry name" value="Glyco_trans_4-like_N"/>
</dbReference>
<gene>
    <name evidence="3" type="ORF">ENQ20_08025</name>
</gene>
<evidence type="ECO:0000313" key="3">
    <source>
        <dbReference type="EMBL" id="HDX31428.1"/>
    </source>
</evidence>
<feature type="domain" description="Glycosyltransferase subfamily 4-like N-terminal" evidence="2">
    <location>
        <begin position="24"/>
        <end position="161"/>
    </location>
</feature>
<protein>
    <submittedName>
        <fullName evidence="3">Glycosyltransferase family 4 protein</fullName>
    </submittedName>
</protein>
<dbReference type="EMBL" id="DSMG01000084">
    <property type="protein sequence ID" value="HDX31428.1"/>
    <property type="molecule type" value="Genomic_DNA"/>
</dbReference>
<organism evidence="3">
    <name type="scientific">Caldilinea aerophila</name>
    <dbReference type="NCBI Taxonomy" id="133453"/>
    <lineage>
        <taxon>Bacteria</taxon>
        <taxon>Bacillati</taxon>
        <taxon>Chloroflexota</taxon>
        <taxon>Caldilineae</taxon>
        <taxon>Caldilineales</taxon>
        <taxon>Caldilineaceae</taxon>
        <taxon>Caldilinea</taxon>
    </lineage>
</organism>
<dbReference type="PANTHER" id="PTHR45947">
    <property type="entry name" value="SULFOQUINOVOSYL TRANSFERASE SQD2"/>
    <property type="match status" value="1"/>
</dbReference>
<proteinExistence type="predicted"/>
<dbReference type="PANTHER" id="PTHR45947:SF3">
    <property type="entry name" value="SULFOQUINOVOSYL TRANSFERASE SQD2"/>
    <property type="match status" value="1"/>
</dbReference>
<keyword evidence="3" id="KW-0808">Transferase</keyword>
<name>A0A7C1JWH1_9CHLR</name>
<dbReference type="GO" id="GO:0016757">
    <property type="term" value="F:glycosyltransferase activity"/>
    <property type="evidence" value="ECO:0007669"/>
    <property type="project" value="InterPro"/>
</dbReference>
<dbReference type="Pfam" id="PF00534">
    <property type="entry name" value="Glycos_transf_1"/>
    <property type="match status" value="1"/>
</dbReference>
<comment type="caution">
    <text evidence="3">The sequence shown here is derived from an EMBL/GenBank/DDBJ whole genome shotgun (WGS) entry which is preliminary data.</text>
</comment>
<evidence type="ECO:0000259" key="2">
    <source>
        <dbReference type="Pfam" id="PF13579"/>
    </source>
</evidence>
<accession>A0A7C1JWH1</accession>
<dbReference type="CDD" id="cd03801">
    <property type="entry name" value="GT4_PimA-like"/>
    <property type="match status" value="1"/>
</dbReference>
<dbReference type="Pfam" id="PF13579">
    <property type="entry name" value="Glyco_trans_4_4"/>
    <property type="match status" value="1"/>
</dbReference>
<reference evidence="3" key="1">
    <citation type="journal article" date="2020" name="mSystems">
        <title>Genome- and Community-Level Interaction Insights into Carbon Utilization and Element Cycling Functions of Hydrothermarchaeota in Hydrothermal Sediment.</title>
        <authorList>
            <person name="Zhou Z."/>
            <person name="Liu Y."/>
            <person name="Xu W."/>
            <person name="Pan J."/>
            <person name="Luo Z.H."/>
            <person name="Li M."/>
        </authorList>
    </citation>
    <scope>NUCLEOTIDE SEQUENCE [LARGE SCALE GENOMIC DNA]</scope>
    <source>
        <strain evidence="3">SpSt-289</strain>
    </source>
</reference>